<evidence type="ECO:0000256" key="2">
    <source>
        <dbReference type="SAM" id="Phobius"/>
    </source>
</evidence>
<keyword evidence="3" id="KW-0732">Signal</keyword>
<organism evidence="4 5">
    <name type="scientific">Hymenobacter psychrotolerans DSM 18569</name>
    <dbReference type="NCBI Taxonomy" id="1121959"/>
    <lineage>
        <taxon>Bacteria</taxon>
        <taxon>Pseudomonadati</taxon>
        <taxon>Bacteroidota</taxon>
        <taxon>Cytophagia</taxon>
        <taxon>Cytophagales</taxon>
        <taxon>Hymenobacteraceae</taxon>
        <taxon>Hymenobacter</taxon>
    </lineage>
</organism>
<evidence type="ECO:0000313" key="5">
    <source>
        <dbReference type="Proteomes" id="UP000183947"/>
    </source>
</evidence>
<protein>
    <submittedName>
        <fullName evidence="4">Uncharacterized protein</fullName>
    </submittedName>
</protein>
<evidence type="ECO:0000256" key="1">
    <source>
        <dbReference type="SAM" id="MobiDB-lite"/>
    </source>
</evidence>
<proteinExistence type="predicted"/>
<evidence type="ECO:0000313" key="4">
    <source>
        <dbReference type="EMBL" id="SHL17862.1"/>
    </source>
</evidence>
<dbReference type="RefSeq" id="WP_073284712.1">
    <property type="nucleotide sequence ID" value="NZ_FRAS01000011.1"/>
</dbReference>
<keyword evidence="5" id="KW-1185">Reference proteome</keyword>
<reference evidence="5" key="1">
    <citation type="submission" date="2016-11" db="EMBL/GenBank/DDBJ databases">
        <authorList>
            <person name="Varghese N."/>
            <person name="Submissions S."/>
        </authorList>
    </citation>
    <scope>NUCLEOTIDE SEQUENCE [LARGE SCALE GENOMIC DNA]</scope>
    <source>
        <strain evidence="5">DSM 18569</strain>
    </source>
</reference>
<dbReference type="AlphaFoldDB" id="A0A1M6YIB1"/>
<gene>
    <name evidence="4" type="ORF">SAMN02746009_02261</name>
</gene>
<keyword evidence="2" id="KW-0472">Membrane</keyword>
<keyword evidence="2" id="KW-1133">Transmembrane helix</keyword>
<sequence>MLTKRTFFLTGLGLLMGYLAAAQTPAAPASGGSNLLFGFVLGLLALVALAVVLTGAMVSSQLRHRRQYSAETPTDTTAAERGVPAC</sequence>
<evidence type="ECO:0000256" key="3">
    <source>
        <dbReference type="SAM" id="SignalP"/>
    </source>
</evidence>
<feature type="signal peptide" evidence="3">
    <location>
        <begin position="1"/>
        <end position="21"/>
    </location>
</feature>
<keyword evidence="2" id="KW-0812">Transmembrane</keyword>
<feature type="chain" id="PRO_5012048279" evidence="3">
    <location>
        <begin position="22"/>
        <end position="86"/>
    </location>
</feature>
<accession>A0A1M6YIB1</accession>
<feature type="transmembrane region" description="Helical" evidence="2">
    <location>
        <begin position="37"/>
        <end position="58"/>
    </location>
</feature>
<dbReference type="Proteomes" id="UP000183947">
    <property type="component" value="Unassembled WGS sequence"/>
</dbReference>
<dbReference type="STRING" id="1121959.SAMN02746009_02261"/>
<feature type="region of interest" description="Disordered" evidence="1">
    <location>
        <begin position="64"/>
        <end position="86"/>
    </location>
</feature>
<name>A0A1M6YIB1_9BACT</name>
<dbReference type="EMBL" id="FRAS01000011">
    <property type="protein sequence ID" value="SHL17862.1"/>
    <property type="molecule type" value="Genomic_DNA"/>
</dbReference>